<sequence length="189" mass="20103">MKRIIAMIMACSVLMLFGCSGETAANTDYTTTIDGQAAVISFLEGSLSEGKIKADNGTYTFAYSMDGTLSIVYPNGYIYSQKDVGGGIAVPADYDASAVEKLGYIDGFSLARAISSASDSGRNDTDGAPIILSLFLLAVGIWFISAPRSAWWISKGWYFKNAEPSDLSLIVYRVGGCVLVFGGIISFFA</sequence>
<keyword evidence="1" id="KW-0812">Transmembrane</keyword>
<organism evidence="3">
    <name type="scientific">bioreactor metagenome</name>
    <dbReference type="NCBI Taxonomy" id="1076179"/>
    <lineage>
        <taxon>unclassified sequences</taxon>
        <taxon>metagenomes</taxon>
        <taxon>ecological metagenomes</taxon>
    </lineage>
</organism>
<keyword evidence="1" id="KW-0472">Membrane</keyword>
<gene>
    <name evidence="3" type="ORF">SDC9_138141</name>
</gene>
<reference evidence="3" key="1">
    <citation type="submission" date="2019-08" db="EMBL/GenBank/DDBJ databases">
        <authorList>
            <person name="Kucharzyk K."/>
            <person name="Murdoch R.W."/>
            <person name="Higgins S."/>
            <person name="Loffler F."/>
        </authorList>
    </citation>
    <scope>NUCLEOTIDE SEQUENCE</scope>
</reference>
<proteinExistence type="predicted"/>
<dbReference type="AlphaFoldDB" id="A0A645DP02"/>
<dbReference type="InterPro" id="IPR045679">
    <property type="entry name" value="DUF6199"/>
</dbReference>
<keyword evidence="1" id="KW-1133">Transmembrane helix</keyword>
<evidence type="ECO:0000259" key="2">
    <source>
        <dbReference type="Pfam" id="PF19701"/>
    </source>
</evidence>
<evidence type="ECO:0000256" key="1">
    <source>
        <dbReference type="SAM" id="Phobius"/>
    </source>
</evidence>
<feature type="transmembrane region" description="Helical" evidence="1">
    <location>
        <begin position="167"/>
        <end position="188"/>
    </location>
</feature>
<protein>
    <recommendedName>
        <fullName evidence="2">DUF6199 domain-containing protein</fullName>
    </recommendedName>
</protein>
<dbReference type="Pfam" id="PF19701">
    <property type="entry name" value="DUF6199"/>
    <property type="match status" value="1"/>
</dbReference>
<comment type="caution">
    <text evidence="3">The sequence shown here is derived from an EMBL/GenBank/DDBJ whole genome shotgun (WGS) entry which is preliminary data.</text>
</comment>
<feature type="domain" description="DUF6199" evidence="2">
    <location>
        <begin position="133"/>
        <end position="188"/>
    </location>
</feature>
<evidence type="ECO:0000313" key="3">
    <source>
        <dbReference type="EMBL" id="MPM91016.1"/>
    </source>
</evidence>
<dbReference type="PROSITE" id="PS51257">
    <property type="entry name" value="PROKAR_LIPOPROTEIN"/>
    <property type="match status" value="1"/>
</dbReference>
<name>A0A645DP02_9ZZZZ</name>
<accession>A0A645DP02</accession>
<dbReference type="EMBL" id="VSSQ01038136">
    <property type="protein sequence ID" value="MPM91016.1"/>
    <property type="molecule type" value="Genomic_DNA"/>
</dbReference>
<feature type="transmembrane region" description="Helical" evidence="1">
    <location>
        <begin position="127"/>
        <end position="146"/>
    </location>
</feature>